<organism evidence="1">
    <name type="scientific">uncultured Rubrobacteraceae bacterium</name>
    <dbReference type="NCBI Taxonomy" id="349277"/>
    <lineage>
        <taxon>Bacteria</taxon>
        <taxon>Bacillati</taxon>
        <taxon>Actinomycetota</taxon>
        <taxon>Rubrobacteria</taxon>
        <taxon>Rubrobacterales</taxon>
        <taxon>Rubrobacteraceae</taxon>
        <taxon>environmental samples</taxon>
    </lineage>
</organism>
<gene>
    <name evidence="1" type="ORF">AVDCRST_MAG58-284</name>
</gene>
<dbReference type="AlphaFoldDB" id="A0A6J4QRU0"/>
<accession>A0A6J4QRU0</accession>
<name>A0A6J4QRU0_9ACTN</name>
<reference evidence="1" key="1">
    <citation type="submission" date="2020-02" db="EMBL/GenBank/DDBJ databases">
        <authorList>
            <person name="Meier V. D."/>
        </authorList>
    </citation>
    <scope>NUCLEOTIDE SEQUENCE</scope>
    <source>
        <strain evidence="1">AVDCRST_MAG58</strain>
    </source>
</reference>
<dbReference type="EMBL" id="CADCVF010000006">
    <property type="protein sequence ID" value="CAA9444661.1"/>
    <property type="molecule type" value="Genomic_DNA"/>
</dbReference>
<protein>
    <submittedName>
        <fullName evidence="1">Uncharacterized protein</fullName>
    </submittedName>
</protein>
<proteinExistence type="predicted"/>
<evidence type="ECO:0000313" key="1">
    <source>
        <dbReference type="EMBL" id="CAA9444661.1"/>
    </source>
</evidence>
<sequence>MAMAVLVLLLVWALGDNGSTQRSEEIQFDLAQSVSAQPAPAGQIPTCEQLLSEFESDPRTQRASPEERQFVLAFLRVLAQGLLDEGVPGASRLDPDGNGIACDELLSAGGGQFASAGSASPQPSVDGGSQLLNRYGNLLDAGGPTSGPVPLMPDGGCPREFPTMRDAACYLR</sequence>